<evidence type="ECO:0000256" key="6">
    <source>
        <dbReference type="ARBA" id="ARBA00022741"/>
    </source>
</evidence>
<comment type="subcellular location">
    <subcellularLocation>
        <location evidence="1 12 13">Cytoplasm</location>
    </subcellularLocation>
</comment>
<evidence type="ECO:0000256" key="8">
    <source>
        <dbReference type="ARBA" id="ARBA00022840"/>
    </source>
</evidence>
<evidence type="ECO:0000256" key="5">
    <source>
        <dbReference type="ARBA" id="ARBA00022705"/>
    </source>
</evidence>
<name>A0ABR7NKK9_9FIRM</name>
<dbReference type="InterPro" id="IPR003395">
    <property type="entry name" value="RecF/RecN/SMC_N"/>
</dbReference>
<feature type="domain" description="RecF/RecN/SMC N-terminal" evidence="14">
    <location>
        <begin position="3"/>
        <end position="354"/>
    </location>
</feature>
<comment type="similarity">
    <text evidence="2 12 13">Belongs to the RecF family.</text>
</comment>
<evidence type="ECO:0000313" key="15">
    <source>
        <dbReference type="EMBL" id="MBC8576915.1"/>
    </source>
</evidence>
<keyword evidence="16" id="KW-1185">Reference proteome</keyword>
<dbReference type="Proteomes" id="UP000658131">
    <property type="component" value="Unassembled WGS sequence"/>
</dbReference>
<evidence type="ECO:0000256" key="4">
    <source>
        <dbReference type="ARBA" id="ARBA00022490"/>
    </source>
</evidence>
<keyword evidence="5 12" id="KW-0235">DNA replication</keyword>
<dbReference type="HAMAP" id="MF_00365">
    <property type="entry name" value="RecF"/>
    <property type="match status" value="1"/>
</dbReference>
<evidence type="ECO:0000256" key="3">
    <source>
        <dbReference type="ARBA" id="ARBA00020170"/>
    </source>
</evidence>
<dbReference type="InterPro" id="IPR027417">
    <property type="entry name" value="P-loop_NTPase"/>
</dbReference>
<dbReference type="Gene3D" id="1.20.1050.90">
    <property type="entry name" value="RecF/RecN/SMC, N-terminal domain"/>
    <property type="match status" value="1"/>
</dbReference>
<evidence type="ECO:0000256" key="13">
    <source>
        <dbReference type="RuleBase" id="RU000578"/>
    </source>
</evidence>
<dbReference type="PANTHER" id="PTHR32182">
    <property type="entry name" value="DNA REPLICATION AND REPAIR PROTEIN RECF"/>
    <property type="match status" value="1"/>
</dbReference>
<organism evidence="15 16">
    <name type="scientific">Yanshouia hominis</name>
    <dbReference type="NCBI Taxonomy" id="2763673"/>
    <lineage>
        <taxon>Bacteria</taxon>
        <taxon>Bacillati</taxon>
        <taxon>Bacillota</taxon>
        <taxon>Clostridia</taxon>
        <taxon>Eubacteriales</taxon>
        <taxon>Oscillospiraceae</taxon>
        <taxon>Yanshouia</taxon>
    </lineage>
</organism>
<accession>A0ABR7NKK9</accession>
<keyword evidence="8 12" id="KW-0067">ATP-binding</keyword>
<dbReference type="PANTHER" id="PTHR32182:SF0">
    <property type="entry name" value="DNA REPLICATION AND REPAIR PROTEIN RECF"/>
    <property type="match status" value="1"/>
</dbReference>
<feature type="binding site" evidence="12">
    <location>
        <begin position="30"/>
        <end position="37"/>
    </location>
    <ligand>
        <name>ATP</name>
        <dbReference type="ChEBI" id="CHEBI:30616"/>
    </ligand>
</feature>
<reference evidence="15 16" key="1">
    <citation type="submission" date="2020-08" db="EMBL/GenBank/DDBJ databases">
        <title>Genome public.</title>
        <authorList>
            <person name="Liu C."/>
            <person name="Sun Q."/>
        </authorList>
    </citation>
    <scope>NUCLEOTIDE SEQUENCE [LARGE SCALE GENOMIC DNA]</scope>
    <source>
        <strain evidence="15 16">BX1</strain>
    </source>
</reference>
<dbReference type="EMBL" id="JACRTB010000017">
    <property type="protein sequence ID" value="MBC8576915.1"/>
    <property type="molecule type" value="Genomic_DNA"/>
</dbReference>
<evidence type="ECO:0000313" key="16">
    <source>
        <dbReference type="Proteomes" id="UP000658131"/>
    </source>
</evidence>
<comment type="function">
    <text evidence="12 13">The RecF protein is involved in DNA metabolism; it is required for DNA replication and normal SOS inducibility. RecF binds preferentially to single-stranded, linear DNA. It also seems to bind ATP.</text>
</comment>
<evidence type="ECO:0000259" key="14">
    <source>
        <dbReference type="Pfam" id="PF02463"/>
    </source>
</evidence>
<gene>
    <name evidence="12 15" type="primary">recF</name>
    <name evidence="15" type="ORF">H8717_10930</name>
</gene>
<dbReference type="Gene3D" id="3.40.50.300">
    <property type="entry name" value="P-loop containing nucleotide triphosphate hydrolases"/>
    <property type="match status" value="1"/>
</dbReference>
<dbReference type="Pfam" id="PF02463">
    <property type="entry name" value="SMC_N"/>
    <property type="match status" value="1"/>
</dbReference>
<sequence>MKVTQLSIEAFRNLREIDWTPRGGVNVIYGENGQGKTNLLEAIWIFSGAKSFRGAKEAELIPIGGQQAGLSLRFSDSYREHLGKLRLGEKKEILLDGMPVDSLPGLSGSLCCVVFSPTHLNLIKGGPAERRKSLDTVIGQVKPRYLSVLSEYQRLLTQRAALLKDAQMQPALLDTLDIWDEALCQRGALLTVTRKSFVERLTPIACEIYRGISTGREEFSLRYLSSIESDGESSRETMKKLLAERRGDDLRTGMTSVGPHRDDLEVLFNGISARSFGSQGQQRSGVLAMKFAESALIEQVVGQPPVILLDDVMSELDSLRRDYLLHRLTGRQIFITCCDPGQVSGVDALFEMKQGCLTGGGPLG</sequence>
<protein>
    <recommendedName>
        <fullName evidence="3 12">DNA replication and repair protein RecF</fullName>
    </recommendedName>
</protein>
<keyword evidence="9 12" id="KW-0238">DNA-binding</keyword>
<evidence type="ECO:0000256" key="10">
    <source>
        <dbReference type="ARBA" id="ARBA00023204"/>
    </source>
</evidence>
<comment type="caution">
    <text evidence="15">The sequence shown here is derived from an EMBL/GenBank/DDBJ whole genome shotgun (WGS) entry which is preliminary data.</text>
</comment>
<evidence type="ECO:0000256" key="7">
    <source>
        <dbReference type="ARBA" id="ARBA00022763"/>
    </source>
</evidence>
<evidence type="ECO:0000256" key="2">
    <source>
        <dbReference type="ARBA" id="ARBA00008016"/>
    </source>
</evidence>
<dbReference type="InterPro" id="IPR042174">
    <property type="entry name" value="RecF_2"/>
</dbReference>
<dbReference type="SUPFAM" id="SSF52540">
    <property type="entry name" value="P-loop containing nucleoside triphosphate hydrolases"/>
    <property type="match status" value="1"/>
</dbReference>
<evidence type="ECO:0000256" key="11">
    <source>
        <dbReference type="ARBA" id="ARBA00023236"/>
    </source>
</evidence>
<proteinExistence type="inferred from homology"/>
<keyword evidence="6 12" id="KW-0547">Nucleotide-binding</keyword>
<evidence type="ECO:0000256" key="9">
    <source>
        <dbReference type="ARBA" id="ARBA00023125"/>
    </source>
</evidence>
<evidence type="ECO:0000256" key="1">
    <source>
        <dbReference type="ARBA" id="ARBA00004496"/>
    </source>
</evidence>
<keyword evidence="7 12" id="KW-0227">DNA damage</keyword>
<dbReference type="NCBIfam" id="TIGR00611">
    <property type="entry name" value="recf"/>
    <property type="match status" value="1"/>
</dbReference>
<dbReference type="RefSeq" id="WP_262400389.1">
    <property type="nucleotide sequence ID" value="NZ_JACRTB010000017.1"/>
</dbReference>
<keyword evidence="10 12" id="KW-0234">DNA repair</keyword>
<keyword evidence="4 12" id="KW-0963">Cytoplasm</keyword>
<keyword evidence="11 12" id="KW-0742">SOS response</keyword>
<dbReference type="PROSITE" id="PS00618">
    <property type="entry name" value="RECF_2"/>
    <property type="match status" value="1"/>
</dbReference>
<dbReference type="InterPro" id="IPR018078">
    <property type="entry name" value="DNA-binding_RecF_CS"/>
</dbReference>
<dbReference type="InterPro" id="IPR001238">
    <property type="entry name" value="DNA-binding_RecF"/>
</dbReference>
<evidence type="ECO:0000256" key="12">
    <source>
        <dbReference type="HAMAP-Rule" id="MF_00365"/>
    </source>
</evidence>